<dbReference type="Proteomes" id="UP001190926">
    <property type="component" value="Unassembled WGS sequence"/>
</dbReference>
<feature type="signal peptide" evidence="4">
    <location>
        <begin position="1"/>
        <end position="26"/>
    </location>
</feature>
<gene>
    <name evidence="6" type="ORF">C2S53_005376</name>
</gene>
<dbReference type="GO" id="GO:0004857">
    <property type="term" value="F:enzyme inhibitor activity"/>
    <property type="evidence" value="ECO:0007669"/>
    <property type="project" value="InterPro"/>
</dbReference>
<reference evidence="6 7" key="1">
    <citation type="journal article" date="2021" name="Nat. Commun.">
        <title>Incipient diploidization of the medicinal plant Perilla within 10,000 years.</title>
        <authorList>
            <person name="Zhang Y."/>
            <person name="Shen Q."/>
            <person name="Leng L."/>
            <person name="Zhang D."/>
            <person name="Chen S."/>
            <person name="Shi Y."/>
            <person name="Ning Z."/>
            <person name="Chen S."/>
        </authorList>
    </citation>
    <scope>NUCLEOTIDE SEQUENCE [LARGE SCALE GENOMIC DNA]</scope>
    <source>
        <strain evidence="7">cv. PC099</strain>
    </source>
</reference>
<dbReference type="NCBIfam" id="TIGR01614">
    <property type="entry name" value="PME_inhib"/>
    <property type="match status" value="1"/>
</dbReference>
<keyword evidence="2" id="KW-1015">Disulfide bond</keyword>
<evidence type="ECO:0000256" key="4">
    <source>
        <dbReference type="SAM" id="SignalP"/>
    </source>
</evidence>
<dbReference type="PANTHER" id="PTHR35357">
    <property type="entry name" value="OS02G0537100 PROTEIN"/>
    <property type="match status" value="1"/>
</dbReference>
<organism evidence="6 7">
    <name type="scientific">Perilla frutescens var. hirtella</name>
    <name type="common">Perilla citriodora</name>
    <name type="synonym">Perilla setoyensis</name>
    <dbReference type="NCBI Taxonomy" id="608512"/>
    <lineage>
        <taxon>Eukaryota</taxon>
        <taxon>Viridiplantae</taxon>
        <taxon>Streptophyta</taxon>
        <taxon>Embryophyta</taxon>
        <taxon>Tracheophyta</taxon>
        <taxon>Spermatophyta</taxon>
        <taxon>Magnoliopsida</taxon>
        <taxon>eudicotyledons</taxon>
        <taxon>Gunneridae</taxon>
        <taxon>Pentapetalae</taxon>
        <taxon>asterids</taxon>
        <taxon>lamiids</taxon>
        <taxon>Lamiales</taxon>
        <taxon>Lamiaceae</taxon>
        <taxon>Nepetoideae</taxon>
        <taxon>Elsholtzieae</taxon>
        <taxon>Perilla</taxon>
    </lineage>
</organism>
<sequence length="168" mass="18401">MGAFPAISSALLIVTALSCLVPSAAAQKEDLAIQVCKKTRDFAFCRAAIYSDPHAPGADRYMLIDIVLRQAYRNATDTRDYIAAAIKSGGGLKTCLTNYDKSVETLEGMLNDLNSESYYDLDTRSLEVERSASNCGKALRGRSPLPLAKRNQNMLKLAHICYLVSKLF</sequence>
<dbReference type="SMART" id="SM00856">
    <property type="entry name" value="PMEI"/>
    <property type="match status" value="1"/>
</dbReference>
<name>A0AAD4JGY3_PERFH</name>
<proteinExistence type="inferred from homology"/>
<feature type="chain" id="PRO_5041928854" description="Pectinesterase inhibitor domain-containing protein" evidence="4">
    <location>
        <begin position="27"/>
        <end position="168"/>
    </location>
</feature>
<evidence type="ECO:0000256" key="2">
    <source>
        <dbReference type="ARBA" id="ARBA00023157"/>
    </source>
</evidence>
<evidence type="ECO:0000313" key="6">
    <source>
        <dbReference type="EMBL" id="KAH6833572.1"/>
    </source>
</evidence>
<dbReference type="Pfam" id="PF04043">
    <property type="entry name" value="PMEI"/>
    <property type="match status" value="1"/>
</dbReference>
<dbReference type="CDD" id="cd14859">
    <property type="entry name" value="PMEI_like"/>
    <property type="match status" value="1"/>
</dbReference>
<dbReference type="InterPro" id="IPR006501">
    <property type="entry name" value="Pectinesterase_inhib_dom"/>
</dbReference>
<evidence type="ECO:0000313" key="7">
    <source>
        <dbReference type="Proteomes" id="UP001190926"/>
    </source>
</evidence>
<feature type="domain" description="Pectinesterase inhibitor" evidence="5">
    <location>
        <begin position="28"/>
        <end position="164"/>
    </location>
</feature>
<dbReference type="AlphaFoldDB" id="A0AAD4JGY3"/>
<keyword evidence="7" id="KW-1185">Reference proteome</keyword>
<protein>
    <recommendedName>
        <fullName evidence="5">Pectinesterase inhibitor domain-containing protein</fullName>
    </recommendedName>
</protein>
<comment type="caution">
    <text evidence="6">The sequence shown here is derived from an EMBL/GenBank/DDBJ whole genome shotgun (WGS) entry which is preliminary data.</text>
</comment>
<dbReference type="PANTHER" id="PTHR35357:SF8">
    <property type="entry name" value="OS01G0111000 PROTEIN"/>
    <property type="match status" value="1"/>
</dbReference>
<accession>A0AAD4JGY3</accession>
<keyword evidence="1 4" id="KW-0732">Signal</keyword>
<comment type="similarity">
    <text evidence="3">Belongs to the PMEI family.</text>
</comment>
<dbReference type="InterPro" id="IPR035513">
    <property type="entry name" value="Invertase/methylesterase_inhib"/>
</dbReference>
<evidence type="ECO:0000256" key="3">
    <source>
        <dbReference type="ARBA" id="ARBA00038471"/>
    </source>
</evidence>
<dbReference type="Gene3D" id="1.20.140.40">
    <property type="entry name" value="Invertase/pectin methylesterase inhibitor family protein"/>
    <property type="match status" value="1"/>
</dbReference>
<evidence type="ECO:0000256" key="1">
    <source>
        <dbReference type="ARBA" id="ARBA00022729"/>
    </source>
</evidence>
<dbReference type="SUPFAM" id="SSF101148">
    <property type="entry name" value="Plant invertase/pectin methylesterase inhibitor"/>
    <property type="match status" value="1"/>
</dbReference>
<dbReference type="EMBL" id="SDAM02000057">
    <property type="protein sequence ID" value="KAH6833572.1"/>
    <property type="molecule type" value="Genomic_DNA"/>
</dbReference>
<evidence type="ECO:0000259" key="5">
    <source>
        <dbReference type="SMART" id="SM00856"/>
    </source>
</evidence>